<evidence type="ECO:0000256" key="2">
    <source>
        <dbReference type="ARBA" id="ARBA00023125"/>
    </source>
</evidence>
<dbReference type="CDD" id="cd17535">
    <property type="entry name" value="REC_NarL-like"/>
    <property type="match status" value="1"/>
</dbReference>
<evidence type="ECO:0000259" key="4">
    <source>
        <dbReference type="PROSITE" id="PS50043"/>
    </source>
</evidence>
<feature type="domain" description="Response regulatory" evidence="5">
    <location>
        <begin position="1"/>
        <end position="115"/>
    </location>
</feature>
<dbReference type="CDD" id="cd06170">
    <property type="entry name" value="LuxR_C_like"/>
    <property type="match status" value="1"/>
</dbReference>
<dbReference type="InterPro" id="IPR058245">
    <property type="entry name" value="NreC/VraR/RcsB-like_REC"/>
</dbReference>
<dbReference type="PROSITE" id="PS00622">
    <property type="entry name" value="HTH_LUXR_1"/>
    <property type="match status" value="1"/>
</dbReference>
<dbReference type="Gene3D" id="3.40.50.2300">
    <property type="match status" value="1"/>
</dbReference>
<keyword evidence="1 3" id="KW-0597">Phosphoprotein</keyword>
<accession>A0A7S8IGY1</accession>
<sequence length="204" mass="22425">MIVDDHDMVRDGLGLMLDTVDELERAGEAKNADTALLACNQFHPDVILMDLVMPGKDGIFATTEILKRHPDVKIIALTSFDTRGMVEKALKAGVISYLKKNVSMHELADAIRAAYLGKPTLSPEATQELIAATIQPTLPTHTLTNREHEVLKLLTEGLNNRQIAERLVISRSTVKHHVSSVLSKLDANNRAEAVAIAMEHHLVN</sequence>
<dbReference type="Pfam" id="PF00072">
    <property type="entry name" value="Response_reg"/>
    <property type="match status" value="1"/>
</dbReference>
<dbReference type="Pfam" id="PF00196">
    <property type="entry name" value="GerE"/>
    <property type="match status" value="1"/>
</dbReference>
<dbReference type="GO" id="GO:0003677">
    <property type="term" value="F:DNA binding"/>
    <property type="evidence" value="ECO:0007669"/>
    <property type="project" value="UniProtKB-KW"/>
</dbReference>
<keyword evidence="2" id="KW-0238">DNA-binding</keyword>
<dbReference type="InterPro" id="IPR011006">
    <property type="entry name" value="CheY-like_superfamily"/>
</dbReference>
<proteinExistence type="predicted"/>
<keyword evidence="7" id="KW-1185">Reference proteome</keyword>
<dbReference type="InterPro" id="IPR000792">
    <property type="entry name" value="Tscrpt_reg_LuxR_C"/>
</dbReference>
<dbReference type="SMART" id="SM00448">
    <property type="entry name" value="REC"/>
    <property type="match status" value="1"/>
</dbReference>
<gene>
    <name evidence="6" type="ORF">G4Y79_10035</name>
</gene>
<organism evidence="6 7">
    <name type="scientific">Phototrophicus methaneseepsis</name>
    <dbReference type="NCBI Taxonomy" id="2710758"/>
    <lineage>
        <taxon>Bacteria</taxon>
        <taxon>Bacillati</taxon>
        <taxon>Chloroflexota</taxon>
        <taxon>Candidatus Thermofontia</taxon>
        <taxon>Phototrophicales</taxon>
        <taxon>Phototrophicaceae</taxon>
        <taxon>Phototrophicus</taxon>
    </lineage>
</organism>
<dbReference type="AlphaFoldDB" id="A0A7S8IGY1"/>
<dbReference type="PRINTS" id="PR00038">
    <property type="entry name" value="HTHLUXR"/>
</dbReference>
<dbReference type="PROSITE" id="PS50043">
    <property type="entry name" value="HTH_LUXR_2"/>
    <property type="match status" value="1"/>
</dbReference>
<dbReference type="Proteomes" id="UP000594468">
    <property type="component" value="Chromosome"/>
</dbReference>
<dbReference type="PANTHER" id="PTHR43214:SF43">
    <property type="entry name" value="TWO-COMPONENT RESPONSE REGULATOR"/>
    <property type="match status" value="1"/>
</dbReference>
<dbReference type="InterPro" id="IPR001789">
    <property type="entry name" value="Sig_transdc_resp-reg_receiver"/>
</dbReference>
<dbReference type="GO" id="GO:0000160">
    <property type="term" value="P:phosphorelay signal transduction system"/>
    <property type="evidence" value="ECO:0007669"/>
    <property type="project" value="InterPro"/>
</dbReference>
<name>A0A7S8IGY1_9CHLR</name>
<dbReference type="KEGG" id="pmet:G4Y79_10035"/>
<dbReference type="PANTHER" id="PTHR43214">
    <property type="entry name" value="TWO-COMPONENT RESPONSE REGULATOR"/>
    <property type="match status" value="1"/>
</dbReference>
<evidence type="ECO:0000259" key="5">
    <source>
        <dbReference type="PROSITE" id="PS50110"/>
    </source>
</evidence>
<dbReference type="GO" id="GO:0006355">
    <property type="term" value="P:regulation of DNA-templated transcription"/>
    <property type="evidence" value="ECO:0007669"/>
    <property type="project" value="InterPro"/>
</dbReference>
<dbReference type="InterPro" id="IPR039420">
    <property type="entry name" value="WalR-like"/>
</dbReference>
<evidence type="ECO:0000313" key="7">
    <source>
        <dbReference type="Proteomes" id="UP000594468"/>
    </source>
</evidence>
<dbReference type="SMART" id="SM00421">
    <property type="entry name" value="HTH_LUXR"/>
    <property type="match status" value="1"/>
</dbReference>
<evidence type="ECO:0000256" key="3">
    <source>
        <dbReference type="PROSITE-ProRule" id="PRU00169"/>
    </source>
</evidence>
<dbReference type="SUPFAM" id="SSF52172">
    <property type="entry name" value="CheY-like"/>
    <property type="match status" value="1"/>
</dbReference>
<evidence type="ECO:0000256" key="1">
    <source>
        <dbReference type="ARBA" id="ARBA00022553"/>
    </source>
</evidence>
<dbReference type="PROSITE" id="PS50110">
    <property type="entry name" value="RESPONSE_REGULATORY"/>
    <property type="match status" value="1"/>
</dbReference>
<reference evidence="6 7" key="1">
    <citation type="submission" date="2020-02" db="EMBL/GenBank/DDBJ databases">
        <authorList>
            <person name="Zheng R.K."/>
            <person name="Sun C.M."/>
        </authorList>
    </citation>
    <scope>NUCLEOTIDE SEQUENCE [LARGE SCALE GENOMIC DNA]</scope>
    <source>
        <strain evidence="7">rifampicinis</strain>
    </source>
</reference>
<evidence type="ECO:0000313" key="6">
    <source>
        <dbReference type="EMBL" id="QPC85169.1"/>
    </source>
</evidence>
<dbReference type="SUPFAM" id="SSF46894">
    <property type="entry name" value="C-terminal effector domain of the bipartite response regulators"/>
    <property type="match status" value="1"/>
</dbReference>
<feature type="domain" description="HTH luxR-type" evidence="4">
    <location>
        <begin position="136"/>
        <end position="201"/>
    </location>
</feature>
<dbReference type="EMBL" id="CP062983">
    <property type="protein sequence ID" value="QPC85169.1"/>
    <property type="molecule type" value="Genomic_DNA"/>
</dbReference>
<protein>
    <submittedName>
        <fullName evidence="6">Response regulator transcription factor</fullName>
    </submittedName>
</protein>
<dbReference type="InterPro" id="IPR016032">
    <property type="entry name" value="Sig_transdc_resp-reg_C-effctor"/>
</dbReference>
<feature type="modified residue" description="4-aspartylphosphate" evidence="3">
    <location>
        <position position="50"/>
    </location>
</feature>